<organism evidence="3 5">
    <name type="scientific">Plasmodiophora brassicae</name>
    <name type="common">Clubroot disease agent</name>
    <dbReference type="NCBI Taxonomy" id="37360"/>
    <lineage>
        <taxon>Eukaryota</taxon>
        <taxon>Sar</taxon>
        <taxon>Rhizaria</taxon>
        <taxon>Endomyxa</taxon>
        <taxon>Phytomyxea</taxon>
        <taxon>Plasmodiophorida</taxon>
        <taxon>Plasmodiophoridae</taxon>
        <taxon>Plasmodiophora</taxon>
    </lineage>
</organism>
<proteinExistence type="predicted"/>
<dbReference type="InterPro" id="IPR011009">
    <property type="entry name" value="Kinase-like_dom_sf"/>
</dbReference>
<feature type="chain" id="PRO_5033717086" description="Protein kinase domain-containing protein" evidence="1">
    <location>
        <begin position="24"/>
        <end position="344"/>
    </location>
</feature>
<keyword evidence="1" id="KW-0732">Signal</keyword>
<dbReference type="OrthoDB" id="4062651at2759"/>
<dbReference type="STRING" id="37360.A0A0G4ITX4"/>
<evidence type="ECO:0000313" key="4">
    <source>
        <dbReference type="EMBL" id="SPR00799.1"/>
    </source>
</evidence>
<dbReference type="AlphaFoldDB" id="A0A0G4ITX4"/>
<dbReference type="PROSITE" id="PS50011">
    <property type="entry name" value="PROTEIN_KINASE_DOM"/>
    <property type="match status" value="1"/>
</dbReference>
<evidence type="ECO:0000256" key="1">
    <source>
        <dbReference type="SAM" id="SignalP"/>
    </source>
</evidence>
<gene>
    <name evidence="3" type="ORF">PBRA_006776</name>
    <name evidence="4" type="ORF">PLBR_LOCUS8014</name>
</gene>
<dbReference type="EMBL" id="CDSF01000086">
    <property type="protein sequence ID" value="CEO98662.1"/>
    <property type="molecule type" value="Genomic_DNA"/>
</dbReference>
<dbReference type="CDD" id="cd00180">
    <property type="entry name" value="PKc"/>
    <property type="match status" value="1"/>
</dbReference>
<dbReference type="Proteomes" id="UP000290189">
    <property type="component" value="Unassembled WGS sequence"/>
</dbReference>
<sequence>MSQMASMITKCLAVVFWAHIASGSNVSVRVLLKPDRCYHTPLLNAALGQGGQGTVNLAYPSTEKQMKVALKKVKIGSPFSKAEIEFLQELSQAGSYRGVPRLFDVFKSDDSMFIVEQYFKGQQFHTIHGDLLFYRMSAQVWENRVMRLLYKITTIISQIHQSGYVHLDIKPDNILYDVEDNVIIIDFGSCLKIDTDNKRSVEFHAPSVSSFMTTEPFVAPELKARNVGYPNDIYSLGRTAANVLGNFPPEKFPRLSQFITMAQTLEPSERPTAEDILGHDLFHKERAEYGISSKHELPLFEQVINLSGSNAKYFKQFPLPQCDPGSSSSRKFSLPGFRRCFSQP</sequence>
<keyword evidence="5" id="KW-1185">Reference proteome</keyword>
<dbReference type="PANTHER" id="PTHR44167:SF24">
    <property type="entry name" value="SERINE_THREONINE-PROTEIN KINASE CHK2"/>
    <property type="match status" value="1"/>
</dbReference>
<feature type="domain" description="Protein kinase" evidence="2">
    <location>
        <begin position="41"/>
        <end position="282"/>
    </location>
</feature>
<accession>A0A0G4ITX4</accession>
<dbReference type="SUPFAM" id="SSF56112">
    <property type="entry name" value="Protein kinase-like (PK-like)"/>
    <property type="match status" value="1"/>
</dbReference>
<geneLocation type="mitochondrion" evidence="4"/>
<dbReference type="Proteomes" id="UP000039324">
    <property type="component" value="Unassembled WGS sequence"/>
</dbReference>
<dbReference type="GO" id="GO:0004672">
    <property type="term" value="F:protein kinase activity"/>
    <property type="evidence" value="ECO:0007669"/>
    <property type="project" value="InterPro"/>
</dbReference>
<evidence type="ECO:0000313" key="3">
    <source>
        <dbReference type="EMBL" id="CEO98662.1"/>
    </source>
</evidence>
<reference evidence="3 5" key="1">
    <citation type="submission" date="2015-02" db="EMBL/GenBank/DDBJ databases">
        <authorList>
            <person name="Chooi Y.-H."/>
        </authorList>
    </citation>
    <scope>NUCLEOTIDE SEQUENCE [LARGE SCALE GENOMIC DNA]</scope>
    <source>
        <strain evidence="3">E3</strain>
    </source>
</reference>
<dbReference type="PANTHER" id="PTHR44167">
    <property type="entry name" value="OVARIAN-SPECIFIC SERINE/THREONINE-PROTEIN KINASE LOK-RELATED"/>
    <property type="match status" value="1"/>
</dbReference>
<feature type="signal peptide" evidence="1">
    <location>
        <begin position="1"/>
        <end position="23"/>
    </location>
</feature>
<dbReference type="InterPro" id="IPR008271">
    <property type="entry name" value="Ser/Thr_kinase_AS"/>
</dbReference>
<keyword evidence="4" id="KW-0496">Mitochondrion</keyword>
<dbReference type="SMART" id="SM00220">
    <property type="entry name" value="S_TKc"/>
    <property type="match status" value="1"/>
</dbReference>
<dbReference type="GO" id="GO:0005524">
    <property type="term" value="F:ATP binding"/>
    <property type="evidence" value="ECO:0007669"/>
    <property type="project" value="InterPro"/>
</dbReference>
<evidence type="ECO:0000313" key="5">
    <source>
        <dbReference type="Proteomes" id="UP000039324"/>
    </source>
</evidence>
<evidence type="ECO:0000313" key="6">
    <source>
        <dbReference type="Proteomes" id="UP000290189"/>
    </source>
</evidence>
<dbReference type="Gene3D" id="1.10.510.10">
    <property type="entry name" value="Transferase(Phosphotransferase) domain 1"/>
    <property type="match status" value="1"/>
</dbReference>
<reference evidence="4 6" key="2">
    <citation type="submission" date="2018-03" db="EMBL/GenBank/DDBJ databases">
        <authorList>
            <person name="Fogelqvist J."/>
        </authorList>
    </citation>
    <scope>NUCLEOTIDE SEQUENCE [LARGE SCALE GENOMIC DNA]</scope>
</reference>
<protein>
    <recommendedName>
        <fullName evidence="2">Protein kinase domain-containing protein</fullName>
    </recommendedName>
</protein>
<dbReference type="PROSITE" id="PS00108">
    <property type="entry name" value="PROTEIN_KINASE_ST"/>
    <property type="match status" value="1"/>
</dbReference>
<dbReference type="EMBL" id="OVEO01000015">
    <property type="protein sequence ID" value="SPR00799.1"/>
    <property type="molecule type" value="Genomic_DNA"/>
</dbReference>
<dbReference type="Pfam" id="PF00069">
    <property type="entry name" value="Pkinase"/>
    <property type="match status" value="1"/>
</dbReference>
<dbReference type="InterPro" id="IPR000719">
    <property type="entry name" value="Prot_kinase_dom"/>
</dbReference>
<evidence type="ECO:0000259" key="2">
    <source>
        <dbReference type="PROSITE" id="PS50011"/>
    </source>
</evidence>
<name>A0A0G4ITX4_PLABS</name>